<organism evidence="1">
    <name type="scientific">Anguilla anguilla</name>
    <name type="common">European freshwater eel</name>
    <name type="synonym">Muraena anguilla</name>
    <dbReference type="NCBI Taxonomy" id="7936"/>
    <lineage>
        <taxon>Eukaryota</taxon>
        <taxon>Metazoa</taxon>
        <taxon>Chordata</taxon>
        <taxon>Craniata</taxon>
        <taxon>Vertebrata</taxon>
        <taxon>Euteleostomi</taxon>
        <taxon>Actinopterygii</taxon>
        <taxon>Neopterygii</taxon>
        <taxon>Teleostei</taxon>
        <taxon>Anguilliformes</taxon>
        <taxon>Anguillidae</taxon>
        <taxon>Anguilla</taxon>
    </lineage>
</organism>
<reference evidence="1" key="1">
    <citation type="submission" date="2014-11" db="EMBL/GenBank/DDBJ databases">
        <authorList>
            <person name="Amaro Gonzalez C."/>
        </authorList>
    </citation>
    <scope>NUCLEOTIDE SEQUENCE</scope>
</reference>
<protein>
    <submittedName>
        <fullName evidence="1">Uncharacterized protein</fullName>
    </submittedName>
</protein>
<name>A0A0E9R9T3_ANGAN</name>
<reference evidence="1" key="2">
    <citation type="journal article" date="2015" name="Fish Shellfish Immunol.">
        <title>Early steps in the European eel (Anguilla anguilla)-Vibrio vulnificus interaction in the gills: Role of the RtxA13 toxin.</title>
        <authorList>
            <person name="Callol A."/>
            <person name="Pajuelo D."/>
            <person name="Ebbesson L."/>
            <person name="Teles M."/>
            <person name="MacKenzie S."/>
            <person name="Amaro C."/>
        </authorList>
    </citation>
    <scope>NUCLEOTIDE SEQUENCE</scope>
</reference>
<proteinExistence type="predicted"/>
<dbReference type="AlphaFoldDB" id="A0A0E9R9T3"/>
<accession>A0A0E9R9T3</accession>
<dbReference type="EMBL" id="GBXM01083469">
    <property type="protein sequence ID" value="JAH25108.1"/>
    <property type="molecule type" value="Transcribed_RNA"/>
</dbReference>
<evidence type="ECO:0000313" key="1">
    <source>
        <dbReference type="EMBL" id="JAH25108.1"/>
    </source>
</evidence>
<sequence length="49" mass="5637">MQADRRMRTDAVQARARMYADKHADTACYRTDSFTGAHTQHSVKLILKL</sequence>